<name>A0ABS0Q7Q6_9BACT</name>
<feature type="signal peptide" evidence="2">
    <location>
        <begin position="1"/>
        <end position="24"/>
    </location>
</feature>
<evidence type="ECO:0000256" key="2">
    <source>
        <dbReference type="SAM" id="SignalP"/>
    </source>
</evidence>
<dbReference type="EMBL" id="JAEDAE010000004">
    <property type="protein sequence ID" value="MBH8558697.1"/>
    <property type="molecule type" value="Genomic_DNA"/>
</dbReference>
<proteinExistence type="predicted"/>
<sequence>MKKIVLSALMALAAVAAAAPQALAQTTCPAAPTPIVVSGSITANTTWTNNNIYLLQGFVFVEAGATLTIQPGTIIKGDQASKGTLTIKQGARIDARGTATQPIVFTSNQPAGSRARGDWGGLIILGRATQNIPGTAAQPLPKIEGGLTPDTYFGGNDDNDNSGTLQYVRIEFPGVAFTTDNEINGLTLGGVGAGTTIDHIQVSYSGDDSYEWFGGAVNAKYLIAFRGIDDEWDTDNGFHGKVQFGVSLRDPNVADASGSNAFESDNDANGSNNSPQTSAIFSNMSNFVAPTSGTLNTNYKRAMHIRRNSALSIFNSVVAGYPVGLLLDEGTAPFSATNSAVNAAAGTLALKNNVFAGFARNAVATRVNGSTYNVKQFLGANNDTTSTVASLSLNANNFNLTAPGFVPAATSPLGSGASFTDAKLSNAFFTPVTYRGAFAPAGTPNADWTAGWTNFNPQITCYNLAGQTLAAKAPANKSLELGIYPNPVAGAGKLSFTVATATTATVRVLDATGRLVATVAAGQKLAAGPQLIALPAGLKPGLYMATVATAETTQSVRFVVAQ</sequence>
<dbReference type="RefSeq" id="WP_198075619.1">
    <property type="nucleotide sequence ID" value="NZ_JAEDAE010000004.1"/>
</dbReference>
<dbReference type="Proteomes" id="UP000625631">
    <property type="component" value="Unassembled WGS sequence"/>
</dbReference>
<dbReference type="PANTHER" id="PTHR41339:SF1">
    <property type="entry name" value="SECRETED PROTEIN"/>
    <property type="match status" value="1"/>
</dbReference>
<organism evidence="3 4">
    <name type="scientific">Hymenobacter negativus</name>
    <dbReference type="NCBI Taxonomy" id="2795026"/>
    <lineage>
        <taxon>Bacteria</taxon>
        <taxon>Pseudomonadati</taxon>
        <taxon>Bacteroidota</taxon>
        <taxon>Cytophagia</taxon>
        <taxon>Cytophagales</taxon>
        <taxon>Hymenobacteraceae</taxon>
        <taxon>Hymenobacter</taxon>
    </lineage>
</organism>
<dbReference type="InterPro" id="IPR026444">
    <property type="entry name" value="Secre_tail"/>
</dbReference>
<feature type="chain" id="PRO_5045401471" evidence="2">
    <location>
        <begin position="25"/>
        <end position="562"/>
    </location>
</feature>
<protein>
    <submittedName>
        <fullName evidence="3">T9SS type A sorting domain-containing protein</fullName>
    </submittedName>
</protein>
<accession>A0ABS0Q7Q6</accession>
<keyword evidence="4" id="KW-1185">Reference proteome</keyword>
<dbReference type="NCBIfam" id="TIGR04183">
    <property type="entry name" value="Por_Secre_tail"/>
    <property type="match status" value="1"/>
</dbReference>
<evidence type="ECO:0000313" key="3">
    <source>
        <dbReference type="EMBL" id="MBH8558697.1"/>
    </source>
</evidence>
<evidence type="ECO:0000256" key="1">
    <source>
        <dbReference type="SAM" id="MobiDB-lite"/>
    </source>
</evidence>
<dbReference type="PANTHER" id="PTHR41339">
    <property type="entry name" value="LIPL48"/>
    <property type="match status" value="1"/>
</dbReference>
<evidence type="ECO:0000313" key="4">
    <source>
        <dbReference type="Proteomes" id="UP000625631"/>
    </source>
</evidence>
<keyword evidence="2" id="KW-0732">Signal</keyword>
<feature type="region of interest" description="Disordered" evidence="1">
    <location>
        <begin position="256"/>
        <end position="275"/>
    </location>
</feature>
<feature type="compositionally biased region" description="Polar residues" evidence="1">
    <location>
        <begin position="257"/>
        <end position="275"/>
    </location>
</feature>
<comment type="caution">
    <text evidence="3">The sequence shown here is derived from an EMBL/GenBank/DDBJ whole genome shotgun (WGS) entry which is preliminary data.</text>
</comment>
<reference evidence="3 4" key="1">
    <citation type="submission" date="2020-12" db="EMBL/GenBank/DDBJ databases">
        <title>Hymenobacter sp.</title>
        <authorList>
            <person name="Kim M.K."/>
        </authorList>
    </citation>
    <scope>NUCLEOTIDE SEQUENCE [LARGE SCALE GENOMIC DNA]</scope>
    <source>
        <strain evidence="3 4">BT442</strain>
    </source>
</reference>
<gene>
    <name evidence="3" type="ORF">I7X13_11600</name>
</gene>